<evidence type="ECO:0000313" key="1">
    <source>
        <dbReference type="EMBL" id="KAJ0030041.1"/>
    </source>
</evidence>
<protein>
    <submittedName>
        <fullName evidence="1">Uncharacterized protein</fullName>
    </submittedName>
</protein>
<keyword evidence="2" id="KW-1185">Reference proteome</keyword>
<proteinExistence type="predicted"/>
<dbReference type="EMBL" id="CM047743">
    <property type="protein sequence ID" value="KAJ0030041.1"/>
    <property type="molecule type" value="Genomic_DNA"/>
</dbReference>
<comment type="caution">
    <text evidence="1">The sequence shown here is derived from an EMBL/GenBank/DDBJ whole genome shotgun (WGS) entry which is preliminary data.</text>
</comment>
<evidence type="ECO:0000313" key="2">
    <source>
        <dbReference type="Proteomes" id="UP001163603"/>
    </source>
</evidence>
<organism evidence="1 2">
    <name type="scientific">Pistacia integerrima</name>
    <dbReference type="NCBI Taxonomy" id="434235"/>
    <lineage>
        <taxon>Eukaryota</taxon>
        <taxon>Viridiplantae</taxon>
        <taxon>Streptophyta</taxon>
        <taxon>Embryophyta</taxon>
        <taxon>Tracheophyta</taxon>
        <taxon>Spermatophyta</taxon>
        <taxon>Magnoliopsida</taxon>
        <taxon>eudicotyledons</taxon>
        <taxon>Gunneridae</taxon>
        <taxon>Pentapetalae</taxon>
        <taxon>rosids</taxon>
        <taxon>malvids</taxon>
        <taxon>Sapindales</taxon>
        <taxon>Anacardiaceae</taxon>
        <taxon>Pistacia</taxon>
    </lineage>
</organism>
<name>A0ACC0Y6H1_9ROSI</name>
<reference evidence="2" key="1">
    <citation type="journal article" date="2023" name="G3 (Bethesda)">
        <title>Genome assembly and association tests identify interacting loci associated with vigor, precocity, and sex in interspecific pistachio rootstocks.</title>
        <authorList>
            <person name="Palmer W."/>
            <person name="Jacygrad E."/>
            <person name="Sagayaradj S."/>
            <person name="Cavanaugh K."/>
            <person name="Han R."/>
            <person name="Bertier L."/>
            <person name="Beede B."/>
            <person name="Kafkas S."/>
            <person name="Golino D."/>
            <person name="Preece J."/>
            <person name="Michelmore R."/>
        </authorList>
    </citation>
    <scope>NUCLEOTIDE SEQUENCE [LARGE SCALE GENOMIC DNA]</scope>
</reference>
<accession>A0ACC0Y6H1</accession>
<gene>
    <name evidence="1" type="ORF">Pint_14391</name>
</gene>
<sequence>MPASSTTNPCQHPLREMLDFLHKAGRYALVGSQVYNEPELMITPLSTQVLWNIFSSISSILSPYTNTIKRNERLSSLRNIETYQRIRDGNTTVELDRWGNYYFISGAEGHCEKGQKLEIYAEVDGVCYWRTREFPTPPEAIADEEEEDHDGDKKDYYIYESF</sequence>
<dbReference type="Proteomes" id="UP001163603">
    <property type="component" value="Chromosome 8"/>
</dbReference>